<feature type="compositionally biased region" description="Polar residues" evidence="2">
    <location>
        <begin position="75"/>
        <end position="87"/>
    </location>
</feature>
<evidence type="ECO:0000259" key="3">
    <source>
        <dbReference type="Pfam" id="PF13877"/>
    </source>
</evidence>
<feature type="domain" description="RNA-polymerase II-associated protein 3-like C-terminal" evidence="3">
    <location>
        <begin position="297"/>
        <end position="386"/>
    </location>
</feature>
<protein>
    <recommendedName>
        <fullName evidence="3">RNA-polymerase II-associated protein 3-like C-terminal domain-containing protein</fullName>
    </recommendedName>
</protein>
<feature type="repeat" description="TPR" evidence="1">
    <location>
        <begin position="87"/>
        <end position="120"/>
    </location>
</feature>
<gene>
    <name evidence="4" type="ORF">AQUCO_07600139v1</name>
</gene>
<evidence type="ECO:0000313" key="5">
    <source>
        <dbReference type="Proteomes" id="UP000230069"/>
    </source>
</evidence>
<sequence length="419" mass="47447">MARVPNKKYPDPNNLDFRGLYNDLQSWESLKAHSDEKGEVGSSSQRAGMIGGSRTVQSTARQFDYAGSPKEFDRLSNSLSEESSPTAASEKDLGNEFFKQKKFKEAIDCYSRSIALSPTAVAFANRAMAYLKVKRFEEAENDCTDALNLDDRYIKAYSRRATARKELGKLKGSFEDSEFALRLEPQNQELKKQYAEAKAMYDKENYEKASQVMKNSAQAAQKIRTNENRIEEVESTRSRSRREESNGSQQGATLSSGGDASKKIHPIREQELRNSVQELASRAVSRAMAEAEKNITQPTSAYEFETSWKRLSGDRSLQACLLKTITPSTLPQLFKNFLSASLLIDIVKCIATFFWEETELAVNFLDSLTKVARFDMIIMCLFAADKFDLQKTWEEVFSSDAVPAEYVEFLRILRSKYCP</sequence>
<dbReference type="SMART" id="SM00028">
    <property type="entry name" value="TPR"/>
    <property type="match status" value="3"/>
</dbReference>
<evidence type="ECO:0000256" key="1">
    <source>
        <dbReference type="PROSITE-ProRule" id="PRU00339"/>
    </source>
</evidence>
<evidence type="ECO:0000256" key="2">
    <source>
        <dbReference type="SAM" id="MobiDB-lite"/>
    </source>
</evidence>
<dbReference type="FunCoup" id="A0A2G5C902">
    <property type="interactions" value="750"/>
</dbReference>
<dbReference type="Pfam" id="PF13877">
    <property type="entry name" value="RPAP3_C"/>
    <property type="match status" value="1"/>
</dbReference>
<feature type="compositionally biased region" description="Basic and acidic residues" evidence="2">
    <location>
        <begin position="224"/>
        <end position="245"/>
    </location>
</feature>
<name>A0A2G5C902_AQUCA</name>
<dbReference type="AlphaFoldDB" id="A0A2G5C902"/>
<dbReference type="PANTHER" id="PTHR47329">
    <property type="entry name" value="OS05G0129900 PROTEIN"/>
    <property type="match status" value="1"/>
</dbReference>
<dbReference type="InParanoid" id="A0A2G5C902"/>
<evidence type="ECO:0000313" key="4">
    <source>
        <dbReference type="EMBL" id="PIA27765.1"/>
    </source>
</evidence>
<dbReference type="PANTHER" id="PTHR47329:SF1">
    <property type="entry name" value="OS05G0129900 PROTEIN"/>
    <property type="match status" value="1"/>
</dbReference>
<dbReference type="Gene3D" id="1.25.40.10">
    <property type="entry name" value="Tetratricopeptide repeat domain"/>
    <property type="match status" value="1"/>
</dbReference>
<dbReference type="Pfam" id="PF00515">
    <property type="entry name" value="TPR_1"/>
    <property type="match status" value="1"/>
</dbReference>
<dbReference type="SUPFAM" id="SSF48452">
    <property type="entry name" value="TPR-like"/>
    <property type="match status" value="1"/>
</dbReference>
<keyword evidence="1" id="KW-0802">TPR repeat</keyword>
<accession>A0A2G5C902</accession>
<reference evidence="4 5" key="1">
    <citation type="submission" date="2017-09" db="EMBL/GenBank/DDBJ databases">
        <title>WGS assembly of Aquilegia coerulea Goldsmith.</title>
        <authorList>
            <person name="Hodges S."/>
            <person name="Kramer E."/>
            <person name="Nordborg M."/>
            <person name="Tomkins J."/>
            <person name="Borevitz J."/>
            <person name="Derieg N."/>
            <person name="Yan J."/>
            <person name="Mihaltcheva S."/>
            <person name="Hayes R.D."/>
            <person name="Rokhsar D."/>
        </authorList>
    </citation>
    <scope>NUCLEOTIDE SEQUENCE [LARGE SCALE GENOMIC DNA]</scope>
    <source>
        <strain evidence="5">cv. Goldsmith</strain>
    </source>
</reference>
<dbReference type="Pfam" id="PF13181">
    <property type="entry name" value="TPR_8"/>
    <property type="match status" value="1"/>
</dbReference>
<dbReference type="EMBL" id="KZ305093">
    <property type="protein sequence ID" value="PIA27765.1"/>
    <property type="molecule type" value="Genomic_DNA"/>
</dbReference>
<dbReference type="STRING" id="218851.A0A2G5C902"/>
<organism evidence="4 5">
    <name type="scientific">Aquilegia coerulea</name>
    <name type="common">Rocky mountain columbine</name>
    <dbReference type="NCBI Taxonomy" id="218851"/>
    <lineage>
        <taxon>Eukaryota</taxon>
        <taxon>Viridiplantae</taxon>
        <taxon>Streptophyta</taxon>
        <taxon>Embryophyta</taxon>
        <taxon>Tracheophyta</taxon>
        <taxon>Spermatophyta</taxon>
        <taxon>Magnoliopsida</taxon>
        <taxon>Ranunculales</taxon>
        <taxon>Ranunculaceae</taxon>
        <taxon>Thalictroideae</taxon>
        <taxon>Aquilegia</taxon>
    </lineage>
</organism>
<feature type="compositionally biased region" description="Polar residues" evidence="2">
    <location>
        <begin position="249"/>
        <end position="258"/>
    </location>
</feature>
<feature type="region of interest" description="Disordered" evidence="2">
    <location>
        <begin position="212"/>
        <end position="264"/>
    </location>
</feature>
<dbReference type="OrthoDB" id="629492at2759"/>
<feature type="region of interest" description="Disordered" evidence="2">
    <location>
        <begin position="32"/>
        <end position="91"/>
    </location>
</feature>
<proteinExistence type="predicted"/>
<keyword evidence="5" id="KW-1185">Reference proteome</keyword>
<dbReference type="PROSITE" id="PS50005">
    <property type="entry name" value="TPR"/>
    <property type="match status" value="1"/>
</dbReference>
<dbReference type="InterPro" id="IPR025986">
    <property type="entry name" value="RPAP3-like_C"/>
</dbReference>
<dbReference type="InterPro" id="IPR011990">
    <property type="entry name" value="TPR-like_helical_dom_sf"/>
</dbReference>
<dbReference type="InterPro" id="IPR019734">
    <property type="entry name" value="TPR_rpt"/>
</dbReference>
<dbReference type="Proteomes" id="UP000230069">
    <property type="component" value="Unassembled WGS sequence"/>
</dbReference>